<protein>
    <recommendedName>
        <fullName evidence="6">28S ribosomal protein S36, mitochondrial</fullName>
    </recommendedName>
</protein>
<dbReference type="GO" id="GO:0006103">
    <property type="term" value="P:2-oxoglutarate metabolic process"/>
    <property type="evidence" value="ECO:0007669"/>
    <property type="project" value="InterPro"/>
</dbReference>
<evidence type="ECO:0008006" key="6">
    <source>
        <dbReference type="Google" id="ProtNLM"/>
    </source>
</evidence>
<gene>
    <name evidence="4" type="ORF">ILUMI_11066</name>
</gene>
<dbReference type="InterPro" id="IPR020373">
    <property type="entry name" value="Kgd4/YMR-31"/>
</dbReference>
<reference evidence="4" key="1">
    <citation type="submission" date="2019-08" db="EMBL/GenBank/DDBJ databases">
        <title>The genome of the North American firefly Photinus pyralis.</title>
        <authorList>
            <consortium name="Photinus pyralis genome working group"/>
            <person name="Fallon T.R."/>
            <person name="Sander Lower S.E."/>
            <person name="Weng J.-K."/>
        </authorList>
    </citation>
    <scope>NUCLEOTIDE SEQUENCE</scope>
    <source>
        <strain evidence="4">TRF0915ILg1</strain>
        <tissue evidence="4">Whole body</tissue>
    </source>
</reference>
<dbReference type="Pfam" id="PF10937">
    <property type="entry name" value="Kgd4-YMR31"/>
    <property type="match status" value="1"/>
</dbReference>
<keyword evidence="5" id="KW-1185">Reference proteome</keyword>
<dbReference type="EMBL" id="VTPC01006239">
    <property type="protein sequence ID" value="KAF2895108.1"/>
    <property type="molecule type" value="Genomic_DNA"/>
</dbReference>
<keyword evidence="2" id="KW-0496">Mitochondrion</keyword>
<dbReference type="Proteomes" id="UP000801492">
    <property type="component" value="Unassembled WGS sequence"/>
</dbReference>
<evidence type="ECO:0000256" key="3">
    <source>
        <dbReference type="ARBA" id="ARBA00043970"/>
    </source>
</evidence>
<dbReference type="GO" id="GO:0005739">
    <property type="term" value="C:mitochondrion"/>
    <property type="evidence" value="ECO:0007669"/>
    <property type="project" value="UniProtKB-SubCell"/>
</dbReference>
<comment type="subcellular location">
    <subcellularLocation>
        <location evidence="1">Mitochondrion</location>
    </subcellularLocation>
</comment>
<evidence type="ECO:0000256" key="1">
    <source>
        <dbReference type="ARBA" id="ARBA00004173"/>
    </source>
</evidence>
<evidence type="ECO:0000256" key="2">
    <source>
        <dbReference type="ARBA" id="ARBA00023128"/>
    </source>
</evidence>
<dbReference type="OrthoDB" id="2116030at2759"/>
<organism evidence="4 5">
    <name type="scientific">Ignelater luminosus</name>
    <name type="common">Cucubano</name>
    <name type="synonym">Pyrophorus luminosus</name>
    <dbReference type="NCBI Taxonomy" id="2038154"/>
    <lineage>
        <taxon>Eukaryota</taxon>
        <taxon>Metazoa</taxon>
        <taxon>Ecdysozoa</taxon>
        <taxon>Arthropoda</taxon>
        <taxon>Hexapoda</taxon>
        <taxon>Insecta</taxon>
        <taxon>Pterygota</taxon>
        <taxon>Neoptera</taxon>
        <taxon>Endopterygota</taxon>
        <taxon>Coleoptera</taxon>
        <taxon>Polyphaga</taxon>
        <taxon>Elateriformia</taxon>
        <taxon>Elateroidea</taxon>
        <taxon>Elateridae</taxon>
        <taxon>Agrypninae</taxon>
        <taxon>Pyrophorini</taxon>
        <taxon>Ignelater</taxon>
    </lineage>
</organism>
<proteinExistence type="inferred from homology"/>
<evidence type="ECO:0000313" key="4">
    <source>
        <dbReference type="EMBL" id="KAF2895108.1"/>
    </source>
</evidence>
<evidence type="ECO:0000313" key="5">
    <source>
        <dbReference type="Proteomes" id="UP000801492"/>
    </source>
</evidence>
<comment type="similarity">
    <text evidence="3">Belongs to the alpha-ketoglutarate dehydrogenase component 4 family.</text>
</comment>
<accession>A0A8K0GEA9</accession>
<sequence>MVFVTIPSRSINLSAKLRFPLIKFRHGTAREQHQKPAAEAAKSTSIQSQTTQSAEVLYDFQLPLRFKRKPISEDEIAYINRGGPE</sequence>
<name>A0A8K0GEA9_IGNLU</name>
<dbReference type="AlphaFoldDB" id="A0A8K0GEA9"/>
<comment type="caution">
    <text evidence="4">The sequence shown here is derived from an EMBL/GenBank/DDBJ whole genome shotgun (WGS) entry which is preliminary data.</text>
</comment>